<keyword evidence="2" id="KW-0238">DNA-binding</keyword>
<proteinExistence type="predicted"/>
<evidence type="ECO:0000256" key="3">
    <source>
        <dbReference type="ARBA" id="ARBA00023163"/>
    </source>
</evidence>
<evidence type="ECO:0000259" key="4">
    <source>
        <dbReference type="PROSITE" id="PS51118"/>
    </source>
</evidence>
<feature type="domain" description="HTH hxlR-type" evidence="4">
    <location>
        <begin position="9"/>
        <end position="107"/>
    </location>
</feature>
<dbReference type="Gene3D" id="1.10.10.10">
    <property type="entry name" value="Winged helix-like DNA-binding domain superfamily/Winged helix DNA-binding domain"/>
    <property type="match status" value="1"/>
</dbReference>
<dbReference type="PROSITE" id="PS51118">
    <property type="entry name" value="HTH_HXLR"/>
    <property type="match status" value="1"/>
</dbReference>
<reference evidence="5" key="1">
    <citation type="journal article" date="2020" name="J. ISSAAS">
        <title>Lactobacilli and other gastrointestinal microbiota of Peromyscus leucopus, reservoir host for agents of Lyme disease and other zoonoses in North America.</title>
        <authorList>
            <person name="Milovic A."/>
            <person name="Bassam K."/>
            <person name="Shao H."/>
            <person name="Chatzistamou I."/>
            <person name="Tufts D.M."/>
            <person name="Diuk-Wasser M."/>
            <person name="Barbour A.G."/>
        </authorList>
    </citation>
    <scope>NUCLEOTIDE SEQUENCE</scope>
    <source>
        <strain evidence="5">LL20</strain>
    </source>
</reference>
<dbReference type="InterPro" id="IPR002577">
    <property type="entry name" value="HTH_HxlR"/>
</dbReference>
<gene>
    <name evidence="5" type="ORF">Melaina855_0490</name>
</gene>
<name>A0A650EJR3_9BACT</name>
<dbReference type="PANTHER" id="PTHR33204:SF37">
    <property type="entry name" value="HTH-TYPE TRANSCRIPTIONAL REGULATOR YODB"/>
    <property type="match status" value="1"/>
</dbReference>
<protein>
    <submittedName>
        <fullName evidence="5">MarR family transcriptional regulator</fullName>
    </submittedName>
</protein>
<dbReference type="InterPro" id="IPR036390">
    <property type="entry name" value="WH_DNA-bd_sf"/>
</dbReference>
<dbReference type="GO" id="GO:0003677">
    <property type="term" value="F:DNA binding"/>
    <property type="evidence" value="ECO:0007669"/>
    <property type="project" value="UniProtKB-KW"/>
</dbReference>
<evidence type="ECO:0000256" key="2">
    <source>
        <dbReference type="ARBA" id="ARBA00023125"/>
    </source>
</evidence>
<dbReference type="InterPro" id="IPR011991">
    <property type="entry name" value="ArsR-like_HTH"/>
</dbReference>
<evidence type="ECO:0000256" key="1">
    <source>
        <dbReference type="ARBA" id="ARBA00023015"/>
    </source>
</evidence>
<dbReference type="PANTHER" id="PTHR33204">
    <property type="entry name" value="TRANSCRIPTIONAL REGULATOR, MARR FAMILY"/>
    <property type="match status" value="1"/>
</dbReference>
<keyword evidence="1" id="KW-0805">Transcription regulation</keyword>
<dbReference type="InterPro" id="IPR036388">
    <property type="entry name" value="WH-like_DNA-bd_sf"/>
</dbReference>
<dbReference type="EMBL" id="MN577570">
    <property type="protein sequence ID" value="QGT49662.1"/>
    <property type="molecule type" value="Genomic_DNA"/>
</dbReference>
<accession>A0A650EJR3</accession>
<dbReference type="CDD" id="cd00090">
    <property type="entry name" value="HTH_ARSR"/>
    <property type="match status" value="1"/>
</dbReference>
<dbReference type="Pfam" id="PF01638">
    <property type="entry name" value="HxlR"/>
    <property type="match status" value="1"/>
</dbReference>
<dbReference type="AlphaFoldDB" id="A0A650EJR3"/>
<sequence length="114" mass="13291">MNSKDLPKCPIETTLKMLGCKWKVLIIRELLTGTKRFGELKKAVTGITQKVLTSKLREMEELGLLERKIYPQIPPKVEYTLTDIGCSLRPVLESLKEWGKDYKRYTKLVEKMKY</sequence>
<dbReference type="SUPFAM" id="SSF46785">
    <property type="entry name" value="Winged helix' DNA-binding domain"/>
    <property type="match status" value="1"/>
</dbReference>
<keyword evidence="3" id="KW-0804">Transcription</keyword>
<organism evidence="5">
    <name type="scientific">uncultured Candidatus Melainabacteria bacterium</name>
    <dbReference type="NCBI Taxonomy" id="2682970"/>
    <lineage>
        <taxon>Bacteria</taxon>
        <taxon>Bacillati</taxon>
        <taxon>Candidatus Melainabacteria</taxon>
        <taxon>environmental samples</taxon>
    </lineage>
</organism>
<evidence type="ECO:0000313" key="5">
    <source>
        <dbReference type="EMBL" id="QGT49662.1"/>
    </source>
</evidence>